<dbReference type="Proteomes" id="UP000004949">
    <property type="component" value="Unassembled WGS sequence"/>
</dbReference>
<comment type="caution">
    <text evidence="1">The sequence shown here is derived from an EMBL/GenBank/DDBJ whole genome shotgun (WGS) entry which is preliminary data.</text>
</comment>
<evidence type="ECO:0008006" key="3">
    <source>
        <dbReference type="Google" id="ProtNLM"/>
    </source>
</evidence>
<organism evidence="1 2">
    <name type="scientific">Gluconobacter morbifer G707</name>
    <dbReference type="NCBI Taxonomy" id="1088869"/>
    <lineage>
        <taxon>Bacteria</taxon>
        <taxon>Pseudomonadati</taxon>
        <taxon>Pseudomonadota</taxon>
        <taxon>Alphaproteobacteria</taxon>
        <taxon>Acetobacterales</taxon>
        <taxon>Acetobacteraceae</taxon>
        <taxon>Gluconobacter</taxon>
    </lineage>
</organism>
<proteinExistence type="predicted"/>
<protein>
    <recommendedName>
        <fullName evidence="3">HNH endonuclease</fullName>
    </recommendedName>
</protein>
<dbReference type="RefSeq" id="WP_008850539.1">
    <property type="nucleotide sequence ID" value="NZ_AGQV01000001.1"/>
</dbReference>
<gene>
    <name evidence="1" type="ORF">GMO_03900</name>
</gene>
<dbReference type="AlphaFoldDB" id="G6XFX5"/>
<dbReference type="PATRIC" id="fig|1088869.3.peg.392"/>
<dbReference type="STRING" id="1088869.GMO_03900"/>
<dbReference type="eggNOG" id="COG1403">
    <property type="taxonomic scope" value="Bacteria"/>
</dbReference>
<reference evidence="1 2" key="1">
    <citation type="submission" date="2011-10" db="EMBL/GenBank/DDBJ databases">
        <title>Genome sequence of Gluconobacter morbifer G707, isolated from Drosophila gut.</title>
        <authorList>
            <person name="Lee W.-J."/>
            <person name="Kim E.-K."/>
        </authorList>
    </citation>
    <scope>NUCLEOTIDE SEQUENCE [LARGE SCALE GENOMIC DNA]</scope>
    <source>
        <strain evidence="1 2">G707</strain>
    </source>
</reference>
<sequence length="152" mass="17101">MKRTRLSLSQWKYEGYGGRCRPEVQVQPAFVQLHAGSHVCGMGRGRASGKWQETETQPEAAPRCVLCGRSIPSHARSSRHHLKPKLKGGGQGETVLLHQVCHATIHAHFSETELARRLTEPEALRREPVLAAFIEWVRDKPDDFHVRTHGVT</sequence>
<keyword evidence="2" id="KW-1185">Reference proteome</keyword>
<accession>G6XFX5</accession>
<name>G6XFX5_9PROT</name>
<dbReference type="EMBL" id="AGQV01000001">
    <property type="protein sequence ID" value="EHH69082.1"/>
    <property type="molecule type" value="Genomic_DNA"/>
</dbReference>
<evidence type="ECO:0000313" key="2">
    <source>
        <dbReference type="Proteomes" id="UP000004949"/>
    </source>
</evidence>
<evidence type="ECO:0000313" key="1">
    <source>
        <dbReference type="EMBL" id="EHH69082.1"/>
    </source>
</evidence>